<accession>A0ABZ2JYL8</accession>
<sequence length="324" mass="33732">MSDPASARSYASAPVSHLRARGGANADIMAEFRRRAREVDVALDRLVPRADVRPITIHAAIRHSLFAGGKRIRPLLTLAAGEALGAPAQALMPVACAMEMIHAASLIHDDLPAMDNADVRRGRPTCHREFGEAVAILAGDALIALAFHVIANACDVLPAALSSAQAARISAELGRAVGSVQGLIAGQVIDLESEGRAGDADRVMFIHHAKTSALVVASTVAGGIVAGVDDATIAVLRRYGERIGLAFQIVDDVLDASATAEQLGKAVGRDAAAGKTTYPAIYGIEASRAMAEALVDDAIDDVRSLGVDGRWLEAIAGFVTERLS</sequence>
<comment type="cofactor">
    <cofactor evidence="1">
        <name>Mg(2+)</name>
        <dbReference type="ChEBI" id="CHEBI:18420"/>
    </cofactor>
</comment>
<dbReference type="SFLD" id="SFLDS00005">
    <property type="entry name" value="Isoprenoid_Synthase_Type_I"/>
    <property type="match status" value="1"/>
</dbReference>
<dbReference type="Pfam" id="PF00348">
    <property type="entry name" value="polyprenyl_synt"/>
    <property type="match status" value="1"/>
</dbReference>
<dbReference type="PROSITE" id="PS00723">
    <property type="entry name" value="POLYPRENYL_SYNTHASE_1"/>
    <property type="match status" value="1"/>
</dbReference>
<evidence type="ECO:0000256" key="2">
    <source>
        <dbReference type="ARBA" id="ARBA00006706"/>
    </source>
</evidence>
<reference evidence="8 9" key="1">
    <citation type="submission" date="2021-12" db="EMBL/GenBank/DDBJ databases">
        <title>Discovery of the Pendulisporaceae a myxobacterial family with distinct sporulation behavior and unique specialized metabolism.</title>
        <authorList>
            <person name="Garcia R."/>
            <person name="Popoff A."/>
            <person name="Bader C.D."/>
            <person name="Loehr J."/>
            <person name="Walesch S."/>
            <person name="Walt C."/>
            <person name="Boldt J."/>
            <person name="Bunk B."/>
            <person name="Haeckl F.J.F.P.J."/>
            <person name="Gunesch A.P."/>
            <person name="Birkelbach J."/>
            <person name="Nuebel U."/>
            <person name="Pietschmann T."/>
            <person name="Bach T."/>
            <person name="Mueller R."/>
        </authorList>
    </citation>
    <scope>NUCLEOTIDE SEQUENCE [LARGE SCALE GENOMIC DNA]</scope>
    <source>
        <strain evidence="8 9">MSr12523</strain>
    </source>
</reference>
<evidence type="ECO:0000313" key="8">
    <source>
        <dbReference type="EMBL" id="WXA91590.1"/>
    </source>
</evidence>
<evidence type="ECO:0000256" key="7">
    <source>
        <dbReference type="RuleBase" id="RU004466"/>
    </source>
</evidence>
<keyword evidence="6" id="KW-0414">Isoprene biosynthesis</keyword>
<dbReference type="PANTHER" id="PTHR43281:SF1">
    <property type="entry name" value="FARNESYL DIPHOSPHATE SYNTHASE"/>
    <property type="match status" value="1"/>
</dbReference>
<dbReference type="PROSITE" id="PS00444">
    <property type="entry name" value="POLYPRENYL_SYNTHASE_2"/>
    <property type="match status" value="1"/>
</dbReference>
<dbReference type="Gene3D" id="1.10.600.10">
    <property type="entry name" value="Farnesyl Diphosphate Synthase"/>
    <property type="match status" value="1"/>
</dbReference>
<dbReference type="CDD" id="cd00685">
    <property type="entry name" value="Trans_IPPS_HT"/>
    <property type="match status" value="1"/>
</dbReference>
<dbReference type="NCBIfam" id="NF045485">
    <property type="entry name" value="FPPsyn"/>
    <property type="match status" value="1"/>
</dbReference>
<evidence type="ECO:0000256" key="4">
    <source>
        <dbReference type="ARBA" id="ARBA00022723"/>
    </source>
</evidence>
<dbReference type="InterPro" id="IPR008949">
    <property type="entry name" value="Isoprenoid_synthase_dom_sf"/>
</dbReference>
<gene>
    <name evidence="8" type="ORF">LZC95_34665</name>
</gene>
<dbReference type="InterPro" id="IPR053378">
    <property type="entry name" value="Prenyl_diphosphate_synthase"/>
</dbReference>
<proteinExistence type="inferred from homology"/>
<keyword evidence="5" id="KW-0460">Magnesium</keyword>
<name>A0ABZ2JYL8_9BACT</name>
<dbReference type="EMBL" id="CP089982">
    <property type="protein sequence ID" value="WXA91590.1"/>
    <property type="molecule type" value="Genomic_DNA"/>
</dbReference>
<evidence type="ECO:0000256" key="6">
    <source>
        <dbReference type="ARBA" id="ARBA00023229"/>
    </source>
</evidence>
<evidence type="ECO:0000256" key="3">
    <source>
        <dbReference type="ARBA" id="ARBA00022679"/>
    </source>
</evidence>
<evidence type="ECO:0000313" key="9">
    <source>
        <dbReference type="Proteomes" id="UP001379533"/>
    </source>
</evidence>
<organism evidence="8 9">
    <name type="scientific">Pendulispora brunnea</name>
    <dbReference type="NCBI Taxonomy" id="2905690"/>
    <lineage>
        <taxon>Bacteria</taxon>
        <taxon>Pseudomonadati</taxon>
        <taxon>Myxococcota</taxon>
        <taxon>Myxococcia</taxon>
        <taxon>Myxococcales</taxon>
        <taxon>Sorangiineae</taxon>
        <taxon>Pendulisporaceae</taxon>
        <taxon>Pendulispora</taxon>
    </lineage>
</organism>
<dbReference type="Proteomes" id="UP001379533">
    <property type="component" value="Chromosome"/>
</dbReference>
<comment type="similarity">
    <text evidence="2 7">Belongs to the FPP/GGPP synthase family.</text>
</comment>
<keyword evidence="9" id="KW-1185">Reference proteome</keyword>
<dbReference type="InterPro" id="IPR033749">
    <property type="entry name" value="Polyprenyl_synt_CS"/>
</dbReference>
<evidence type="ECO:0000256" key="1">
    <source>
        <dbReference type="ARBA" id="ARBA00001946"/>
    </source>
</evidence>
<protein>
    <submittedName>
        <fullName evidence="8">Polyprenyl synthetase family protein</fullName>
    </submittedName>
</protein>
<dbReference type="SFLD" id="SFLDG01017">
    <property type="entry name" value="Polyprenyl_Transferase_Like"/>
    <property type="match status" value="1"/>
</dbReference>
<evidence type="ECO:0000256" key="5">
    <source>
        <dbReference type="ARBA" id="ARBA00022842"/>
    </source>
</evidence>
<keyword evidence="3 7" id="KW-0808">Transferase</keyword>
<dbReference type="SUPFAM" id="SSF48576">
    <property type="entry name" value="Terpenoid synthases"/>
    <property type="match status" value="1"/>
</dbReference>
<dbReference type="RefSeq" id="WP_394842210.1">
    <property type="nucleotide sequence ID" value="NZ_CP089982.1"/>
</dbReference>
<dbReference type="InterPro" id="IPR000092">
    <property type="entry name" value="Polyprenyl_synt"/>
</dbReference>
<dbReference type="PANTHER" id="PTHR43281">
    <property type="entry name" value="FARNESYL DIPHOSPHATE SYNTHASE"/>
    <property type="match status" value="1"/>
</dbReference>
<keyword evidence="4" id="KW-0479">Metal-binding</keyword>